<evidence type="ECO:0000313" key="13">
    <source>
        <dbReference type="EMBL" id="CAB5229013.1"/>
    </source>
</evidence>
<evidence type="ECO:0000313" key="4">
    <source>
        <dbReference type="EMBL" id="CAB4160026.1"/>
    </source>
</evidence>
<evidence type="ECO:0000313" key="3">
    <source>
        <dbReference type="EMBL" id="CAB4156758.1"/>
    </source>
</evidence>
<reference evidence="10" key="1">
    <citation type="submission" date="2020-05" db="EMBL/GenBank/DDBJ databases">
        <authorList>
            <person name="Chiriac C."/>
            <person name="Salcher M."/>
            <person name="Ghai R."/>
            <person name="Kavagutti S V."/>
        </authorList>
    </citation>
    <scope>NUCLEOTIDE SEQUENCE</scope>
</reference>
<accession>A0A6J5SGG4</accession>
<evidence type="ECO:0000313" key="7">
    <source>
        <dbReference type="EMBL" id="CAB4178423.1"/>
    </source>
</evidence>
<dbReference type="EMBL" id="LR796443">
    <property type="protein sequence ID" value="CAB4145179.1"/>
    <property type="molecule type" value="Genomic_DNA"/>
</dbReference>
<dbReference type="EMBL" id="LR797395">
    <property type="protein sequence ID" value="CAB4213030.1"/>
    <property type="molecule type" value="Genomic_DNA"/>
</dbReference>
<evidence type="ECO:0000313" key="9">
    <source>
        <dbReference type="EMBL" id="CAB4199666.1"/>
    </source>
</evidence>
<dbReference type="EMBL" id="LR796961">
    <property type="protein sequence ID" value="CAB4178423.1"/>
    <property type="molecule type" value="Genomic_DNA"/>
</dbReference>
<evidence type="ECO:0000313" key="2">
    <source>
        <dbReference type="EMBL" id="CAB4145179.1"/>
    </source>
</evidence>
<evidence type="ECO:0000313" key="5">
    <source>
        <dbReference type="EMBL" id="CAB4164903.1"/>
    </source>
</evidence>
<dbReference type="EMBL" id="LR798341">
    <property type="protein sequence ID" value="CAB5225092.1"/>
    <property type="molecule type" value="Genomic_DNA"/>
</dbReference>
<evidence type="ECO:0000313" key="8">
    <source>
        <dbReference type="EMBL" id="CAB4191324.1"/>
    </source>
</evidence>
<evidence type="ECO:0000313" key="11">
    <source>
        <dbReference type="EMBL" id="CAB4217608.1"/>
    </source>
</evidence>
<dbReference type="EMBL" id="LR797305">
    <property type="protein sequence ID" value="CAB4199666.1"/>
    <property type="molecule type" value="Genomic_DNA"/>
</dbReference>
<dbReference type="EMBL" id="LR798395">
    <property type="protein sequence ID" value="CAB5229013.1"/>
    <property type="molecule type" value="Genomic_DNA"/>
</dbReference>
<evidence type="ECO:0000313" key="6">
    <source>
        <dbReference type="EMBL" id="CAB4172259.1"/>
    </source>
</evidence>
<evidence type="ECO:0000256" key="1">
    <source>
        <dbReference type="SAM" id="MobiDB-lite"/>
    </source>
</evidence>
<organism evidence="10">
    <name type="scientific">uncultured Caudovirales phage</name>
    <dbReference type="NCBI Taxonomy" id="2100421"/>
    <lineage>
        <taxon>Viruses</taxon>
        <taxon>Duplodnaviria</taxon>
        <taxon>Heunggongvirae</taxon>
        <taxon>Uroviricota</taxon>
        <taxon>Caudoviricetes</taxon>
        <taxon>Peduoviridae</taxon>
        <taxon>Maltschvirus</taxon>
        <taxon>Maltschvirus maltsch</taxon>
    </lineage>
</organism>
<evidence type="ECO:0000313" key="10">
    <source>
        <dbReference type="EMBL" id="CAB4213030.1"/>
    </source>
</evidence>
<sequence length="402" mass="44733">MSNLGSKLNDISHDANGNPKGETAWAEIGLDGGELSTGAMPTEMGGDWNAVLRGFGLDPDIFEIVDDTVRMSKWQSSKRLENGDRDIIWLYSYKARFKRKNLTALPDTEIDNIRTYVQKWKSVPKTTAPISSEKGSTLVVCWADQQLGKSAGGGTDATVERIIDSYQATIQRVKDLRKIGRNIEKIAIVNMGDPVEGCDGNYASQLFTVELTQRQQLLLAIDLWAQGIRQLSPLAEEAEFISVLCNHGEWMRRGGKAVTSDSDNAGGFLTDAVKRVLDGRPETDKLKWNIPHDEMITTSVLSGVKVAFTHGHKISGKEVEWLRGQSIKILREEGREPDIWVTAHKHHLQVQDFGPWYRFQCPSNDGGSKWYTDMSGNWSTPGTLTFLVGNHDPKGWSDMAVL</sequence>
<dbReference type="EMBL" id="LR796878">
    <property type="protein sequence ID" value="CAB4172259.1"/>
    <property type="molecule type" value="Genomic_DNA"/>
</dbReference>
<dbReference type="EMBL" id="LR797177">
    <property type="protein sequence ID" value="CAB4191324.1"/>
    <property type="molecule type" value="Genomic_DNA"/>
</dbReference>
<proteinExistence type="predicted"/>
<protein>
    <submittedName>
        <fullName evidence="10">Uncharacterized protein</fullName>
    </submittedName>
</protein>
<dbReference type="EMBL" id="LR796698">
    <property type="protein sequence ID" value="CAB4160026.1"/>
    <property type="molecule type" value="Genomic_DNA"/>
</dbReference>
<name>A0A6J5SGG4_9CAUD</name>
<dbReference type="EMBL" id="LR796762">
    <property type="protein sequence ID" value="CAB4164903.1"/>
    <property type="molecule type" value="Genomic_DNA"/>
</dbReference>
<dbReference type="EMBL" id="LR796644">
    <property type="protein sequence ID" value="CAB4156758.1"/>
    <property type="molecule type" value="Genomic_DNA"/>
</dbReference>
<dbReference type="EMBL" id="LR797452">
    <property type="protein sequence ID" value="CAB4217608.1"/>
    <property type="molecule type" value="Genomic_DNA"/>
</dbReference>
<feature type="region of interest" description="Disordered" evidence="1">
    <location>
        <begin position="1"/>
        <end position="25"/>
    </location>
</feature>
<gene>
    <name evidence="7" type="ORF">UFOVP1002_174</name>
    <name evidence="8" type="ORF">UFOVP1217_20</name>
    <name evidence="9" type="ORF">UFOVP1343_4</name>
    <name evidence="10" type="ORF">UFOVP1438_53</name>
    <name evidence="13" type="ORF">UFOVP1541_131</name>
    <name evidence="11" type="ORF">UFOVP1592_49</name>
    <name evidence="2" type="ORF">UFOVP465_98</name>
    <name evidence="3" type="ORF">UFOVP666_144</name>
    <name evidence="4" type="ORF">UFOVP727_33</name>
    <name evidence="12" type="ORF">UFOVP741_36</name>
    <name evidence="5" type="ORF">UFOVP819_172</name>
    <name evidence="6" type="ORF">UFOVP926_102</name>
</gene>
<evidence type="ECO:0000313" key="12">
    <source>
        <dbReference type="EMBL" id="CAB5225092.1"/>
    </source>
</evidence>